<reference evidence="10 11" key="1">
    <citation type="submission" date="2017-11" db="EMBL/GenBank/DDBJ databases">
        <title>Rhodohalobacter 15182 sp. nov., isolated from a salt lake.</title>
        <authorList>
            <person name="Han S."/>
        </authorList>
    </citation>
    <scope>NUCLEOTIDE SEQUENCE [LARGE SCALE GENOMIC DNA]</scope>
    <source>
        <strain evidence="10 11">15182</strain>
    </source>
</reference>
<dbReference type="InterPro" id="IPR003018">
    <property type="entry name" value="GAF"/>
</dbReference>
<dbReference type="PROSITE" id="PS50112">
    <property type="entry name" value="PAS"/>
    <property type="match status" value="10"/>
</dbReference>
<dbReference type="GO" id="GO:0004673">
    <property type="term" value="F:protein histidine kinase activity"/>
    <property type="evidence" value="ECO:0007669"/>
    <property type="project" value="UniProtKB-EC"/>
</dbReference>
<feature type="domain" description="PAS" evidence="8">
    <location>
        <begin position="1676"/>
        <end position="1752"/>
    </location>
</feature>
<evidence type="ECO:0000259" key="7">
    <source>
        <dbReference type="PROSITE" id="PS50109"/>
    </source>
</evidence>
<dbReference type="SUPFAM" id="SSF55781">
    <property type="entry name" value="GAF domain-like"/>
    <property type="match status" value="1"/>
</dbReference>
<evidence type="ECO:0000256" key="1">
    <source>
        <dbReference type="ARBA" id="ARBA00000085"/>
    </source>
</evidence>
<organism evidence="10 11">
    <name type="scientific">Rhodohalobacter barkolensis</name>
    <dbReference type="NCBI Taxonomy" id="2053187"/>
    <lineage>
        <taxon>Bacteria</taxon>
        <taxon>Pseudomonadati</taxon>
        <taxon>Balneolota</taxon>
        <taxon>Balneolia</taxon>
        <taxon>Balneolales</taxon>
        <taxon>Balneolaceae</taxon>
        <taxon>Rhodohalobacter</taxon>
    </lineage>
</organism>
<evidence type="ECO:0000256" key="2">
    <source>
        <dbReference type="ARBA" id="ARBA00012438"/>
    </source>
</evidence>
<feature type="domain" description="PAC" evidence="9">
    <location>
        <begin position="716"/>
        <end position="767"/>
    </location>
</feature>
<feature type="domain" description="PAC" evidence="9">
    <location>
        <begin position="1496"/>
        <end position="1550"/>
    </location>
</feature>
<feature type="domain" description="PAS" evidence="8">
    <location>
        <begin position="145"/>
        <end position="215"/>
    </location>
</feature>
<feature type="domain" description="Histidine kinase" evidence="7">
    <location>
        <begin position="1818"/>
        <end position="2011"/>
    </location>
</feature>
<feature type="domain" description="PAS" evidence="8">
    <location>
        <begin position="1551"/>
        <end position="1623"/>
    </location>
</feature>
<feature type="domain" description="PAS" evidence="8">
    <location>
        <begin position="768"/>
        <end position="840"/>
    </location>
</feature>
<feature type="domain" description="PAC" evidence="9">
    <location>
        <begin position="1373"/>
        <end position="1427"/>
    </location>
</feature>
<feature type="domain" description="PAC" evidence="9">
    <location>
        <begin position="1251"/>
        <end position="1302"/>
    </location>
</feature>
<dbReference type="InterPro" id="IPR011495">
    <property type="entry name" value="Sig_transdc_His_kin_sub2_dim/P"/>
</dbReference>
<feature type="domain" description="PAS" evidence="8">
    <location>
        <begin position="1303"/>
        <end position="1373"/>
    </location>
</feature>
<feature type="domain" description="PAC" evidence="9">
    <location>
        <begin position="1627"/>
        <end position="1679"/>
    </location>
</feature>
<evidence type="ECO:0000256" key="4">
    <source>
        <dbReference type="ARBA" id="ARBA00022679"/>
    </source>
</evidence>
<dbReference type="InterPro" id="IPR000700">
    <property type="entry name" value="PAS-assoc_C"/>
</dbReference>
<dbReference type="InterPro" id="IPR052162">
    <property type="entry name" value="Sensor_kinase/Photoreceptor"/>
</dbReference>
<keyword evidence="11" id="KW-1185">Reference proteome</keyword>
<feature type="domain" description="PAC" evidence="9">
    <location>
        <begin position="86"/>
        <end position="144"/>
    </location>
</feature>
<dbReference type="InterPro" id="IPR000014">
    <property type="entry name" value="PAS"/>
</dbReference>
<comment type="catalytic activity">
    <reaction evidence="1">
        <text>ATP + protein L-histidine = ADP + protein N-phospho-L-histidine.</text>
        <dbReference type="EC" id="2.7.13.3"/>
    </reaction>
</comment>
<keyword evidence="6" id="KW-0175">Coiled coil</keyword>
<keyword evidence="4" id="KW-0808">Transferase</keyword>
<feature type="domain" description="PAS" evidence="8">
    <location>
        <begin position="642"/>
        <end position="683"/>
    </location>
</feature>
<proteinExistence type="predicted"/>
<feature type="domain" description="PAC" evidence="9">
    <location>
        <begin position="348"/>
        <end position="399"/>
    </location>
</feature>
<dbReference type="Pfam" id="PF13426">
    <property type="entry name" value="PAS_9"/>
    <property type="match status" value="4"/>
</dbReference>
<evidence type="ECO:0000256" key="3">
    <source>
        <dbReference type="ARBA" id="ARBA00022553"/>
    </source>
</evidence>
<dbReference type="Gene3D" id="3.30.565.10">
    <property type="entry name" value="Histidine kinase-like ATPase, C-terminal domain"/>
    <property type="match status" value="1"/>
</dbReference>
<feature type="domain" description="PAC" evidence="9">
    <location>
        <begin position="1755"/>
        <end position="1807"/>
    </location>
</feature>
<dbReference type="PROSITE" id="PS50109">
    <property type="entry name" value="HIS_KIN"/>
    <property type="match status" value="1"/>
</dbReference>
<accession>A0A2N0VF82</accession>
<evidence type="ECO:0000256" key="6">
    <source>
        <dbReference type="SAM" id="Coils"/>
    </source>
</evidence>
<dbReference type="InterPro" id="IPR003594">
    <property type="entry name" value="HATPase_dom"/>
</dbReference>
<evidence type="ECO:0000313" key="10">
    <source>
        <dbReference type="EMBL" id="PKD42849.1"/>
    </source>
</evidence>
<evidence type="ECO:0000259" key="8">
    <source>
        <dbReference type="PROSITE" id="PS50112"/>
    </source>
</evidence>
<feature type="domain" description="PAC" evidence="9">
    <location>
        <begin position="844"/>
        <end position="896"/>
    </location>
</feature>
<gene>
    <name evidence="10" type="ORF">CWD77_13440</name>
</gene>
<dbReference type="Pfam" id="PF08447">
    <property type="entry name" value="PAS_3"/>
    <property type="match status" value="8"/>
</dbReference>
<feature type="coiled-coil region" evidence="6">
    <location>
        <begin position="625"/>
        <end position="652"/>
    </location>
</feature>
<dbReference type="SMART" id="SM00086">
    <property type="entry name" value="PAC"/>
    <property type="match status" value="13"/>
</dbReference>
<feature type="domain" description="PAS" evidence="8">
    <location>
        <begin position="272"/>
        <end position="345"/>
    </location>
</feature>
<feature type="domain" description="PAC" evidence="9">
    <location>
        <begin position="220"/>
        <end position="271"/>
    </location>
</feature>
<dbReference type="OrthoDB" id="1388568at2"/>
<dbReference type="SMART" id="SM00387">
    <property type="entry name" value="HATPase_c"/>
    <property type="match status" value="1"/>
</dbReference>
<dbReference type="Pfam" id="PF02518">
    <property type="entry name" value="HATPase_c"/>
    <property type="match status" value="1"/>
</dbReference>
<dbReference type="Proteomes" id="UP000233398">
    <property type="component" value="Unassembled WGS sequence"/>
</dbReference>
<dbReference type="InterPro" id="IPR036890">
    <property type="entry name" value="HATPase_C_sf"/>
</dbReference>
<evidence type="ECO:0000313" key="11">
    <source>
        <dbReference type="Proteomes" id="UP000233398"/>
    </source>
</evidence>
<dbReference type="Pfam" id="PF13185">
    <property type="entry name" value="GAF_2"/>
    <property type="match status" value="1"/>
</dbReference>
<dbReference type="InterPro" id="IPR005467">
    <property type="entry name" value="His_kinase_dom"/>
</dbReference>
<feature type="domain" description="PAS" evidence="8">
    <location>
        <begin position="520"/>
        <end position="590"/>
    </location>
</feature>
<sequence>MNSHHFYESVFEALPIPALLIKPDAPQFGILDVNENFFQIYSDPDAQIIGQPFFDVFPGNLNDPNDLNAKIQLKSLKTVIESGKPHDLEVQKYEFKNRKTGEKKWAYYKIKNTPIVDLDGNVECILHSVLDVTSEINHKQKTEKDEKRFRSLVENGSDVLFILDKEGNPTYISPNISNVLGYSVESAMNFKPGEIMHPQDLPQVMNEIDVALSNPAMPITVTPARMRHKNGSWRWMAGTITNMLHDPSINGIVDNFRDITEKVEADKKLRESNEKFQSLVQSIDGIFWEADANTFNFYYISPQVEEILGYTPEQWLNNEGFWQNNIHPADRDDAIEYYRLEADEGRNHEFEYRFRKADGNYIWMRDVVTVVSKNGEPDIMRGFLLDITHQKDLEARLIDAYNLAKIGDWELNLIEHTLSWSKYVKELHDVPKDYEPDLESAINFYEEGESQKKIEQAVAYAVEEGKTFDLELKIITAKRNEKWIRTVGKPIFSNHECVAIYGTTQDITSRKKAELADRSNRLKLQNILDQAIDVICIIDEDGRLEVVSSASEQVWGYKPEELIGTRYMDLIYKDDKEHTQEVAASIMQGNDVTYFENRYVHKSGEIVPIVWSATWSDADQKMYATARDARELKKAQKELKATEEQLRNIVEHSTNMFYTHGVDGVLTYVSPQSEHFLGYKPEETKRRWLDFITDHPDNQIGSERTDKAIQTGKVQPPYELQLEKSDGQLIWVEVNEAPLLKDGKTVAIVGSLTDITDRKHYQQQLKRSLERYDYVSKASRDAIYDWDIESDNLHWGEGFQKLFGYDITEDLFPLGDYTKMVHPSDHPVAQKSLDEALQSDKTFWSCEYRFKKKNGTYAYVIENAYIIRNDSGKAIRMVGAIRDITDSKRQQVQEELKQTVSQFFKSGLKLNEFMPDLLGKLAQEGNYDFAEFWLSTSDQSSLVLSSTHNRNGKGSKFHELSSDVKRFKYGEGLPGKIWKSNKEILWDNIGQHPNFVRSDSASNAGLHSAYGLPLLSNDQFIGVLLFGSNKPASEFEQNIYRFDGLSESLGKEIQRKIQEEEFFLLFQSAPEIIGVVAPDDRFIRVNPAFCEITGYTEEELTSKPFTSFIHPKDLENTNNEQFDTFTGKHIAKNLVNRWRTKSGEYRWISWNSSHLFGDDHLVFAFGRDVTETKKLEKLLDQTSELAIIGSWELDFRKDVETLYWSRTTQDILEVDDSHTPTIEDGLGFYEPESRILIHNAIEKAMQDGSSFDLELQLKTAKGNIKWVRCIGDSEFKDDKCIRIYGSIQDITEKVIAEQEIYESELRFRSLVQDSGDLIGILDENAFYTYVAQNSEAILGIPADHFIEKHVSEFIHPDDLPRIAEIIGTIKNQQRFEIDPFRFRDGFGRWRWIETVITNSLDNPAINGYVVNSRDVTRQKEREEKLKDLSLVASKTTDVVIITDAEEKITWVNRAFEELTEYTLSEVEGKIPGDFLQGPDSSEETIATFRKAIDKHESVSSIILNYTKSGNPYWLEVNIDPILDESGNCTHFIAIERDVTDKIEKEITLRESLERYDIVSKATSDTIWDMDLSTGTMQYNNNIHNMFGFSVDEVENISDWWRNHIHPDDRAYVNQMFRKAITDRTERFQLDYRFRSRDGSYKYIFDRAFVMKDESGEPIRIIGAMQDITQEVEEQERLKLLESVITNSNDSVVISEGEPSDGPGREIIFVNKAFTKLTGYTKKDVESHTLEILNGPETDREKLALLGEQMNNKEISRMELLNYKKSGEKFWISLSSVPVFDNQNNCTHWVTIGRDITDEKRREKILKDSLKEKETLLAEIHHRVKNNLAIVSSLMQMQAMNSDSEELNRQLLESVLRIKSMAGIHEQLYQANDFTRLQFSDSLKNLTRNIIDTLQTDMDIELKIDIEPIELNINQSVPCSLLMNEVITNILKHGFEGRKKGIIQLKSHEEEEIVSIQVIDNGVGLPDDFETMKNSSLGLELIELLTEQLEGENRYYSNGTGTVFELCFKKTDIKGSASAFID</sequence>
<keyword evidence="3" id="KW-0597">Phosphoprotein</keyword>
<dbReference type="InterPro" id="IPR001610">
    <property type="entry name" value="PAC"/>
</dbReference>
<dbReference type="PANTHER" id="PTHR43304:SF1">
    <property type="entry name" value="PAC DOMAIN-CONTAINING PROTEIN"/>
    <property type="match status" value="1"/>
</dbReference>
<dbReference type="EC" id="2.7.13.3" evidence="2"/>
<dbReference type="RefSeq" id="WP_101074100.1">
    <property type="nucleotide sequence ID" value="NZ_PISP01000005.1"/>
</dbReference>
<feature type="domain" description="PAS" evidence="8">
    <location>
        <begin position="1424"/>
        <end position="1495"/>
    </location>
</feature>
<keyword evidence="5" id="KW-0418">Kinase</keyword>
<dbReference type="InterPro" id="IPR029016">
    <property type="entry name" value="GAF-like_dom_sf"/>
</dbReference>
<evidence type="ECO:0000256" key="5">
    <source>
        <dbReference type="ARBA" id="ARBA00022777"/>
    </source>
</evidence>
<dbReference type="InterPro" id="IPR035965">
    <property type="entry name" value="PAS-like_dom_sf"/>
</dbReference>
<dbReference type="PROSITE" id="PS50113">
    <property type="entry name" value="PAC"/>
    <property type="match status" value="11"/>
</dbReference>
<dbReference type="SUPFAM" id="SSF55874">
    <property type="entry name" value="ATPase domain of HSP90 chaperone/DNA topoisomerase II/histidine kinase"/>
    <property type="match status" value="1"/>
</dbReference>
<dbReference type="CDD" id="cd00130">
    <property type="entry name" value="PAS"/>
    <property type="match status" value="11"/>
</dbReference>
<dbReference type="EMBL" id="PISP01000005">
    <property type="protein sequence ID" value="PKD42849.1"/>
    <property type="molecule type" value="Genomic_DNA"/>
</dbReference>
<dbReference type="Gene3D" id="3.30.450.20">
    <property type="entry name" value="PAS domain"/>
    <property type="match status" value="13"/>
</dbReference>
<feature type="domain" description="PAS" evidence="8">
    <location>
        <begin position="1058"/>
        <end position="1115"/>
    </location>
</feature>
<comment type="caution">
    <text evidence="10">The sequence shown here is derived from an EMBL/GenBank/DDBJ whole genome shotgun (WGS) entry which is preliminary data.</text>
</comment>
<dbReference type="PANTHER" id="PTHR43304">
    <property type="entry name" value="PHYTOCHROME-LIKE PROTEIN CPH1"/>
    <property type="match status" value="1"/>
</dbReference>
<dbReference type="SMART" id="SM00091">
    <property type="entry name" value="PAS"/>
    <property type="match status" value="11"/>
</dbReference>
<dbReference type="Pfam" id="PF07568">
    <property type="entry name" value="HisKA_2"/>
    <property type="match status" value="1"/>
</dbReference>
<dbReference type="NCBIfam" id="TIGR00229">
    <property type="entry name" value="sensory_box"/>
    <property type="match status" value="10"/>
</dbReference>
<dbReference type="SUPFAM" id="SSF55785">
    <property type="entry name" value="PYP-like sensor domain (PAS domain)"/>
    <property type="match status" value="13"/>
</dbReference>
<protein>
    <recommendedName>
        <fullName evidence="2">histidine kinase</fullName>
        <ecNumber evidence="2">2.7.13.3</ecNumber>
    </recommendedName>
</protein>
<dbReference type="Gene3D" id="3.30.450.40">
    <property type="match status" value="1"/>
</dbReference>
<feature type="domain" description="PAC" evidence="9">
    <location>
        <begin position="468"/>
        <end position="519"/>
    </location>
</feature>
<dbReference type="InterPro" id="IPR013655">
    <property type="entry name" value="PAS_fold_3"/>
</dbReference>
<evidence type="ECO:0000259" key="9">
    <source>
        <dbReference type="PROSITE" id="PS50113"/>
    </source>
</evidence>
<name>A0A2N0VF82_9BACT</name>